<reference evidence="1 2" key="1">
    <citation type="submission" date="2013-11" db="EMBL/GenBank/DDBJ databases">
        <title>Opisthorchis viverrini - life in the bile duct.</title>
        <authorList>
            <person name="Young N.D."/>
            <person name="Nagarajan N."/>
            <person name="Lin S.J."/>
            <person name="Korhonen P.K."/>
            <person name="Jex A.R."/>
            <person name="Hall R.S."/>
            <person name="Safavi-Hemami H."/>
            <person name="Kaewkong W."/>
            <person name="Bertrand D."/>
            <person name="Gao S."/>
            <person name="Seet Q."/>
            <person name="Wongkham S."/>
            <person name="Teh B.T."/>
            <person name="Wongkham C."/>
            <person name="Intapan P.M."/>
            <person name="Maleewong W."/>
            <person name="Yang X."/>
            <person name="Hu M."/>
            <person name="Wang Z."/>
            <person name="Hofmann A."/>
            <person name="Sternberg P.W."/>
            <person name="Tan P."/>
            <person name="Wang J."/>
            <person name="Gasser R.B."/>
        </authorList>
    </citation>
    <scope>NUCLEOTIDE SEQUENCE [LARGE SCALE GENOMIC DNA]</scope>
</reference>
<name>A0A075A2I0_OPIVI</name>
<dbReference type="KEGG" id="ovi:T265_03647"/>
<dbReference type="RefSeq" id="XP_009166453.1">
    <property type="nucleotide sequence ID" value="XM_009168189.1"/>
</dbReference>
<protein>
    <submittedName>
        <fullName evidence="1">Uncharacterized protein</fullName>
    </submittedName>
</protein>
<dbReference type="CTD" id="20317834"/>
<dbReference type="AlphaFoldDB" id="A0A075A2I0"/>
<dbReference type="Proteomes" id="UP000054324">
    <property type="component" value="Unassembled WGS sequence"/>
</dbReference>
<dbReference type="EMBL" id="KL596672">
    <property type="protein sequence ID" value="KER29735.1"/>
    <property type="molecule type" value="Genomic_DNA"/>
</dbReference>
<evidence type="ECO:0000313" key="1">
    <source>
        <dbReference type="EMBL" id="KER29735.1"/>
    </source>
</evidence>
<evidence type="ECO:0000313" key="2">
    <source>
        <dbReference type="Proteomes" id="UP000054324"/>
    </source>
</evidence>
<gene>
    <name evidence="1" type="ORF">T265_03647</name>
</gene>
<keyword evidence="2" id="KW-1185">Reference proteome</keyword>
<sequence length="68" mass="7470">MNPKIPQPHVFARRKSEQDIAVLFITSSPTALQIGLLTERNCKRTASGSTRIPTINAKAVDPVIRTRG</sequence>
<dbReference type="GeneID" id="20317834"/>
<organism evidence="1 2">
    <name type="scientific">Opisthorchis viverrini</name>
    <name type="common">Southeast Asian liver fluke</name>
    <dbReference type="NCBI Taxonomy" id="6198"/>
    <lineage>
        <taxon>Eukaryota</taxon>
        <taxon>Metazoa</taxon>
        <taxon>Spiralia</taxon>
        <taxon>Lophotrochozoa</taxon>
        <taxon>Platyhelminthes</taxon>
        <taxon>Trematoda</taxon>
        <taxon>Digenea</taxon>
        <taxon>Opisthorchiida</taxon>
        <taxon>Opisthorchiata</taxon>
        <taxon>Opisthorchiidae</taxon>
        <taxon>Opisthorchis</taxon>
    </lineage>
</organism>
<accession>A0A075A2I0</accession>
<proteinExistence type="predicted"/>